<dbReference type="InterPro" id="IPR051573">
    <property type="entry name" value="Ankyrin-SOCS_box_domain"/>
</dbReference>
<dbReference type="Pfam" id="PF00023">
    <property type="entry name" value="Ank"/>
    <property type="match status" value="1"/>
</dbReference>
<sequence>MVGITQHFICQVNLHEAAVMNHLSEETLQWLLAKNYTPKDLNQHGENSDTALMNATREGVYAVVKELIDVGVNINARNNDGNNALWFACFGNYYDLINLLLAAKIDIDNQNDNGATVLMYAASSGKTEVVKLLLQHYPNLYLQNLDDYKAIDFASNVEVLRLLKNATKS</sequence>
<keyword evidence="1" id="KW-0677">Repeat</keyword>
<dbReference type="SUPFAM" id="SSF48403">
    <property type="entry name" value="Ankyrin repeat"/>
    <property type="match status" value="1"/>
</dbReference>
<keyword evidence="5" id="KW-1185">Reference proteome</keyword>
<dbReference type="Proteomes" id="UP000662314">
    <property type="component" value="Unassembled WGS sequence"/>
</dbReference>
<dbReference type="InterPro" id="IPR002110">
    <property type="entry name" value="Ankyrin_rpt"/>
</dbReference>
<dbReference type="GO" id="GO:0045732">
    <property type="term" value="P:positive regulation of protein catabolic process"/>
    <property type="evidence" value="ECO:0007669"/>
    <property type="project" value="TreeGrafter"/>
</dbReference>
<evidence type="ECO:0000313" key="4">
    <source>
        <dbReference type="EMBL" id="MBH8573774.1"/>
    </source>
</evidence>
<comment type="caution">
    <text evidence="4">The sequence shown here is derived from an EMBL/GenBank/DDBJ whole genome shotgun (WGS) entry which is preliminary data.</text>
</comment>
<keyword evidence="2 3" id="KW-0040">ANK repeat</keyword>
<protein>
    <submittedName>
        <fullName evidence="4">Ankyrin repeat domain-containing protein</fullName>
    </submittedName>
</protein>
<name>A0A8J7LHA3_9NOST</name>
<dbReference type="PROSITE" id="PS50088">
    <property type="entry name" value="ANK_REPEAT"/>
    <property type="match status" value="2"/>
</dbReference>
<evidence type="ECO:0000256" key="2">
    <source>
        <dbReference type="ARBA" id="ARBA00023043"/>
    </source>
</evidence>
<dbReference type="PANTHER" id="PTHR24136">
    <property type="entry name" value="SOWAH (DROSOPHILA) HOMOLOG"/>
    <property type="match status" value="1"/>
</dbReference>
<evidence type="ECO:0000313" key="5">
    <source>
        <dbReference type="Proteomes" id="UP000662314"/>
    </source>
</evidence>
<dbReference type="PROSITE" id="PS50297">
    <property type="entry name" value="ANK_REP_REGION"/>
    <property type="match status" value="2"/>
</dbReference>
<gene>
    <name evidence="4" type="ORF">I8752_12235</name>
</gene>
<feature type="repeat" description="ANK" evidence="3">
    <location>
        <begin position="113"/>
        <end position="145"/>
    </location>
</feature>
<dbReference type="PANTHER" id="PTHR24136:SF15">
    <property type="entry name" value="ANK_REP_REGION DOMAIN-CONTAINING PROTEIN"/>
    <property type="match status" value="1"/>
</dbReference>
<organism evidence="4 5">
    <name type="scientific">Dendronalium phyllosphericum CENA369</name>
    <dbReference type="NCBI Taxonomy" id="1725256"/>
    <lineage>
        <taxon>Bacteria</taxon>
        <taxon>Bacillati</taxon>
        <taxon>Cyanobacteriota</taxon>
        <taxon>Cyanophyceae</taxon>
        <taxon>Nostocales</taxon>
        <taxon>Nostocaceae</taxon>
        <taxon>Dendronalium</taxon>
        <taxon>Dendronalium phyllosphericum</taxon>
    </lineage>
</organism>
<reference evidence="4 5" key="1">
    <citation type="journal article" date="2021" name="Int. J. Syst. Evol. Microbiol.">
        <title>Amazonocrinis nigriterrae gen. nov., sp. nov., Atlanticothrix silvestris gen. nov., sp. nov. and Dendronalium phyllosphericum gen. nov., sp. nov., nostocacean cyanobacteria from Brazilian environments.</title>
        <authorList>
            <person name="Alvarenga D.O."/>
            <person name="Andreote A.P.D."/>
            <person name="Branco L.H.Z."/>
            <person name="Delbaje E."/>
            <person name="Cruz R.B."/>
            <person name="Varani A.M."/>
            <person name="Fiore M.F."/>
        </authorList>
    </citation>
    <scope>NUCLEOTIDE SEQUENCE [LARGE SCALE GENOMIC DNA]</scope>
    <source>
        <strain evidence="4 5">CENA369</strain>
    </source>
</reference>
<dbReference type="Gene3D" id="1.25.40.20">
    <property type="entry name" value="Ankyrin repeat-containing domain"/>
    <property type="match status" value="1"/>
</dbReference>
<dbReference type="AlphaFoldDB" id="A0A8J7LHA3"/>
<proteinExistence type="predicted"/>
<evidence type="ECO:0000256" key="1">
    <source>
        <dbReference type="ARBA" id="ARBA00022737"/>
    </source>
</evidence>
<dbReference type="GO" id="GO:0016567">
    <property type="term" value="P:protein ubiquitination"/>
    <property type="evidence" value="ECO:0007669"/>
    <property type="project" value="TreeGrafter"/>
</dbReference>
<dbReference type="EMBL" id="JAECZA010000043">
    <property type="protein sequence ID" value="MBH8573774.1"/>
    <property type="molecule type" value="Genomic_DNA"/>
</dbReference>
<evidence type="ECO:0000256" key="3">
    <source>
        <dbReference type="PROSITE-ProRule" id="PRU00023"/>
    </source>
</evidence>
<feature type="repeat" description="ANK" evidence="3">
    <location>
        <begin position="47"/>
        <end position="79"/>
    </location>
</feature>
<dbReference type="RefSeq" id="WP_214432592.1">
    <property type="nucleotide sequence ID" value="NZ_CAWPUQ010000248.1"/>
</dbReference>
<dbReference type="Pfam" id="PF12796">
    <property type="entry name" value="Ank_2"/>
    <property type="match status" value="1"/>
</dbReference>
<accession>A0A8J7LHA3</accession>
<dbReference type="SMART" id="SM00248">
    <property type="entry name" value="ANK"/>
    <property type="match status" value="3"/>
</dbReference>
<dbReference type="InterPro" id="IPR036770">
    <property type="entry name" value="Ankyrin_rpt-contain_sf"/>
</dbReference>